<evidence type="ECO:0000313" key="4">
    <source>
        <dbReference type="Proteomes" id="UP000669179"/>
    </source>
</evidence>
<dbReference type="NCBIfam" id="TIGR03083">
    <property type="entry name" value="maleylpyruvate isomerase family mycothiol-dependent enzyme"/>
    <property type="match status" value="1"/>
</dbReference>
<dbReference type="Proteomes" id="UP000669179">
    <property type="component" value="Unassembled WGS sequence"/>
</dbReference>
<dbReference type="EMBL" id="JAGEOJ010000024">
    <property type="protein sequence ID" value="MBO2454024.1"/>
    <property type="molecule type" value="Genomic_DNA"/>
</dbReference>
<comment type="caution">
    <text evidence="3">The sequence shown here is derived from an EMBL/GenBank/DDBJ whole genome shotgun (WGS) entry which is preliminary data.</text>
</comment>
<keyword evidence="2" id="KW-0804">Transcription</keyword>
<dbReference type="InterPro" id="IPR034660">
    <property type="entry name" value="DinB/YfiT-like"/>
</dbReference>
<dbReference type="SUPFAM" id="SSF109854">
    <property type="entry name" value="DinB/YfiT-like putative metalloenzymes"/>
    <property type="match status" value="1"/>
</dbReference>
<evidence type="ECO:0000256" key="1">
    <source>
        <dbReference type="ARBA" id="ARBA00023015"/>
    </source>
</evidence>
<dbReference type="RefSeq" id="WP_208262121.1">
    <property type="nucleotide sequence ID" value="NZ_JAGEOJ010000024.1"/>
</dbReference>
<evidence type="ECO:0000256" key="2">
    <source>
        <dbReference type="ARBA" id="ARBA00023163"/>
    </source>
</evidence>
<keyword evidence="4" id="KW-1185">Reference proteome</keyword>
<reference evidence="3" key="1">
    <citation type="submission" date="2021-03" db="EMBL/GenBank/DDBJ databases">
        <authorList>
            <person name="Kanchanasin P."/>
            <person name="Saeng-In P."/>
            <person name="Phongsopitanun W."/>
            <person name="Yuki M."/>
            <person name="Kudo T."/>
            <person name="Ohkuma M."/>
            <person name="Tanasupawat S."/>
        </authorList>
    </citation>
    <scope>NUCLEOTIDE SEQUENCE</scope>
    <source>
        <strain evidence="3">GKU 128</strain>
    </source>
</reference>
<accession>A0A939PRZ7</accession>
<dbReference type="Gene3D" id="1.10.10.1320">
    <property type="entry name" value="Anti-sigma factor, zinc-finger domain"/>
    <property type="match status" value="1"/>
</dbReference>
<gene>
    <name evidence="3" type="ORF">J4573_43530</name>
</gene>
<evidence type="ECO:0000313" key="3">
    <source>
        <dbReference type="EMBL" id="MBO2454024.1"/>
    </source>
</evidence>
<proteinExistence type="predicted"/>
<protein>
    <submittedName>
        <fullName evidence="3">Maleylpyruvate isomerase family mycothiol-dependent enzyme</fullName>
    </submittedName>
</protein>
<dbReference type="GO" id="GO:0016853">
    <property type="term" value="F:isomerase activity"/>
    <property type="evidence" value="ECO:0007669"/>
    <property type="project" value="UniProtKB-KW"/>
</dbReference>
<keyword evidence="3" id="KW-0413">Isomerase</keyword>
<sequence length="336" mass="34906">MNEEGHPDVNGSLAAWALDACPPDEASRIAEHVASCTTCSAEADRLHATATLLAVAVQTAPPPALRGSVLAEARRRRAPGVPAGIRIEEFADLARAYATEVEVLDELLASLTPELWGTPLLDYDSVRGLMVHLSHNDATFAADLGLASPTTGMDTRLAWRTQADAVVQGVSGNTALLEREATLAGPRPVLAPARSAIVQRTFETWIHADDIRAVAGRPPVPPPGDSLRQIVGLGTGALPQALHSLGRQRPGQAARLVLTGPGSGEWLIPLAPEGASGIPGSAAAPAVTITAGAEEFCRLVAGRLPVEEFAHRSEGDPAIVSDLLATAATLGCDYRG</sequence>
<keyword evidence="1" id="KW-0805">Transcription regulation</keyword>
<organism evidence="3 4">
    <name type="scientific">Actinomadura barringtoniae</name>
    <dbReference type="NCBI Taxonomy" id="1427535"/>
    <lineage>
        <taxon>Bacteria</taxon>
        <taxon>Bacillati</taxon>
        <taxon>Actinomycetota</taxon>
        <taxon>Actinomycetes</taxon>
        <taxon>Streptosporangiales</taxon>
        <taxon>Thermomonosporaceae</taxon>
        <taxon>Actinomadura</taxon>
    </lineage>
</organism>
<name>A0A939PRZ7_9ACTN</name>
<dbReference type="InterPro" id="IPR041916">
    <property type="entry name" value="Anti_sigma_zinc_sf"/>
</dbReference>
<dbReference type="InterPro" id="IPR017517">
    <property type="entry name" value="Maleyloyr_isom"/>
</dbReference>
<dbReference type="AlphaFoldDB" id="A0A939PRZ7"/>